<dbReference type="PROSITE" id="PS01045">
    <property type="entry name" value="SQUALEN_PHYTOEN_SYN_2"/>
    <property type="match status" value="1"/>
</dbReference>
<dbReference type="SFLD" id="SFLDG01018">
    <property type="entry name" value="Squalene/Phytoene_Synthase_Lik"/>
    <property type="match status" value="1"/>
</dbReference>
<dbReference type="InterPro" id="IPR002060">
    <property type="entry name" value="Squ/phyt_synthse"/>
</dbReference>
<dbReference type="Proteomes" id="UP000500938">
    <property type="component" value="Chromosome"/>
</dbReference>
<accession>A0A6M4II33</accession>
<protein>
    <submittedName>
        <fullName evidence="2">Phytoene/squalene synthase family protein</fullName>
    </submittedName>
</protein>
<dbReference type="EMBL" id="CP053085">
    <property type="protein sequence ID" value="QJR34463.1"/>
    <property type="molecule type" value="Genomic_DNA"/>
</dbReference>
<dbReference type="KEGG" id="ggr:HKW67_02460"/>
<keyword evidence="1" id="KW-0808">Transferase</keyword>
<dbReference type="GO" id="GO:0016117">
    <property type="term" value="P:carotenoid biosynthetic process"/>
    <property type="evidence" value="ECO:0007669"/>
    <property type="project" value="UniProtKB-ARBA"/>
</dbReference>
<gene>
    <name evidence="2" type="ORF">HKW67_02460</name>
</gene>
<proteinExistence type="predicted"/>
<sequence length="405" mass="44350">MNRSHFTLCRPIGTKTFVLSRSAQEPLVVFCVQQARTFCSFIAPVVRTAAEVIPPDHRFDEFPSRHESFNAADAAQGSMIVNASLDDASECARITMVHARTFSLASKLLPASKRRAAYALYAFCRIADDLVDQADHDNVSELALQLDAYRNELQAALDGRPSGPVFREVAWVAREYEVSPAPLFELLDGVRRDLEAHTYATWPELEQYCEGVASSVGEMCTYVFGVPAGPTMLTQAIQYARTLGTAMQLTNILRDVGEDAQRGRCYLPADDMARFGLTPQDVLSRGPELARHPGWAPLMAYEVSRARALYVAAMPGIALLDGDAQRCAAACANGYAGILTAIEAQNYDTISTRARIGRLARVGILWNAWRYRAPAPDLSALGHGPRIVWEPNAVASNADSLIRLA</sequence>
<dbReference type="InterPro" id="IPR019845">
    <property type="entry name" value="Squalene/phytoene_synthase_CS"/>
</dbReference>
<dbReference type="CDD" id="cd00683">
    <property type="entry name" value="Trans_IPPS_HH"/>
    <property type="match status" value="1"/>
</dbReference>
<evidence type="ECO:0000256" key="1">
    <source>
        <dbReference type="ARBA" id="ARBA00022679"/>
    </source>
</evidence>
<dbReference type="Pfam" id="PF00494">
    <property type="entry name" value="SQS_PSY"/>
    <property type="match status" value="1"/>
</dbReference>
<dbReference type="InterPro" id="IPR008949">
    <property type="entry name" value="Isoprenoid_synthase_dom_sf"/>
</dbReference>
<keyword evidence="3" id="KW-1185">Reference proteome</keyword>
<dbReference type="SFLD" id="SFLDS00005">
    <property type="entry name" value="Isoprenoid_Synthase_Type_I"/>
    <property type="match status" value="1"/>
</dbReference>
<dbReference type="GO" id="GO:0004311">
    <property type="term" value="F:geranylgeranyl diphosphate synthase activity"/>
    <property type="evidence" value="ECO:0007669"/>
    <property type="project" value="InterPro"/>
</dbReference>
<dbReference type="RefSeq" id="WP_171223890.1">
    <property type="nucleotide sequence ID" value="NZ_CP053085.1"/>
</dbReference>
<evidence type="ECO:0000313" key="2">
    <source>
        <dbReference type="EMBL" id="QJR34463.1"/>
    </source>
</evidence>
<dbReference type="PANTHER" id="PTHR31480">
    <property type="entry name" value="BIFUNCTIONAL LYCOPENE CYCLASE/PHYTOENE SYNTHASE"/>
    <property type="match status" value="1"/>
</dbReference>
<dbReference type="AlphaFoldDB" id="A0A6M4II33"/>
<dbReference type="GO" id="GO:0051996">
    <property type="term" value="F:squalene synthase [NAD(P)H] activity"/>
    <property type="evidence" value="ECO:0007669"/>
    <property type="project" value="InterPro"/>
</dbReference>
<organism evidence="2 3">
    <name type="scientific">Gemmatimonas groenlandica</name>
    <dbReference type="NCBI Taxonomy" id="2732249"/>
    <lineage>
        <taxon>Bacteria</taxon>
        <taxon>Pseudomonadati</taxon>
        <taxon>Gemmatimonadota</taxon>
        <taxon>Gemmatimonadia</taxon>
        <taxon>Gemmatimonadales</taxon>
        <taxon>Gemmatimonadaceae</taxon>
        <taxon>Gemmatimonas</taxon>
    </lineage>
</organism>
<evidence type="ECO:0000313" key="3">
    <source>
        <dbReference type="Proteomes" id="UP000500938"/>
    </source>
</evidence>
<reference evidence="2 3" key="1">
    <citation type="submission" date="2020-05" db="EMBL/GenBank/DDBJ databases">
        <title>Complete genome sequence of Gemmatimonas greenlandica TET16.</title>
        <authorList>
            <person name="Zeng Y."/>
        </authorList>
    </citation>
    <scope>NUCLEOTIDE SEQUENCE [LARGE SCALE GENOMIC DNA]</scope>
    <source>
        <strain evidence="2 3">TET16</strain>
    </source>
</reference>
<name>A0A6M4II33_9BACT</name>
<dbReference type="Gene3D" id="1.10.600.10">
    <property type="entry name" value="Farnesyl Diphosphate Synthase"/>
    <property type="match status" value="1"/>
</dbReference>
<dbReference type="InterPro" id="IPR033904">
    <property type="entry name" value="Trans_IPPS_HH"/>
</dbReference>
<dbReference type="InterPro" id="IPR044843">
    <property type="entry name" value="Trans_IPPS_bact-type"/>
</dbReference>
<dbReference type="SUPFAM" id="SSF48576">
    <property type="entry name" value="Terpenoid synthases"/>
    <property type="match status" value="1"/>
</dbReference>
<dbReference type="SFLD" id="SFLDG01212">
    <property type="entry name" value="Phytoene_synthase_like"/>
    <property type="match status" value="1"/>
</dbReference>